<sequence>MTNTSSAVKALRILQYTKNEIERFFNPTCEFLDSTQRSTGYPGPAHQTIPGLAGPGLVVPGSVLPEKTGQMCLKNWPKNR</sequence>
<proteinExistence type="predicted"/>
<name>A0A915I8P7_ROMCU</name>
<protein>
    <submittedName>
        <fullName evidence="2">Uncharacterized protein</fullName>
    </submittedName>
</protein>
<accession>A0A915I8P7</accession>
<keyword evidence="1" id="KW-1185">Reference proteome</keyword>
<dbReference type="WBParaSite" id="nRc.2.0.1.t10133-RA">
    <property type="protein sequence ID" value="nRc.2.0.1.t10133-RA"/>
    <property type="gene ID" value="nRc.2.0.1.g10133"/>
</dbReference>
<reference evidence="2" key="1">
    <citation type="submission" date="2022-11" db="UniProtKB">
        <authorList>
            <consortium name="WormBaseParasite"/>
        </authorList>
    </citation>
    <scope>IDENTIFICATION</scope>
</reference>
<organism evidence="1 2">
    <name type="scientific">Romanomermis culicivorax</name>
    <name type="common">Nematode worm</name>
    <dbReference type="NCBI Taxonomy" id="13658"/>
    <lineage>
        <taxon>Eukaryota</taxon>
        <taxon>Metazoa</taxon>
        <taxon>Ecdysozoa</taxon>
        <taxon>Nematoda</taxon>
        <taxon>Enoplea</taxon>
        <taxon>Dorylaimia</taxon>
        <taxon>Mermithida</taxon>
        <taxon>Mermithoidea</taxon>
        <taxon>Mermithidae</taxon>
        <taxon>Romanomermis</taxon>
    </lineage>
</organism>
<evidence type="ECO:0000313" key="1">
    <source>
        <dbReference type="Proteomes" id="UP000887565"/>
    </source>
</evidence>
<dbReference type="AlphaFoldDB" id="A0A915I8P7"/>
<dbReference type="Proteomes" id="UP000887565">
    <property type="component" value="Unplaced"/>
</dbReference>
<evidence type="ECO:0000313" key="2">
    <source>
        <dbReference type="WBParaSite" id="nRc.2.0.1.t10133-RA"/>
    </source>
</evidence>